<dbReference type="EMBL" id="MU001685">
    <property type="protein sequence ID" value="KAF2455818.1"/>
    <property type="molecule type" value="Genomic_DNA"/>
</dbReference>
<keyword evidence="4" id="KW-1185">Reference proteome</keyword>
<feature type="compositionally biased region" description="Low complexity" evidence="1">
    <location>
        <begin position="616"/>
        <end position="641"/>
    </location>
</feature>
<feature type="compositionally biased region" description="Polar residues" evidence="1">
    <location>
        <begin position="256"/>
        <end position="272"/>
    </location>
</feature>
<feature type="compositionally biased region" description="Polar residues" evidence="1">
    <location>
        <begin position="222"/>
        <end position="239"/>
    </location>
</feature>
<accession>A0A6A6NW77</accession>
<feature type="region of interest" description="Disordered" evidence="1">
    <location>
        <begin position="36"/>
        <end position="102"/>
    </location>
</feature>
<feature type="region of interest" description="Disordered" evidence="1">
    <location>
        <begin position="615"/>
        <end position="751"/>
    </location>
</feature>
<proteinExistence type="predicted"/>
<dbReference type="Pfam" id="PF14616">
    <property type="entry name" value="Rua1_C"/>
    <property type="match status" value="1"/>
</dbReference>
<feature type="compositionally biased region" description="Low complexity" evidence="1">
    <location>
        <begin position="723"/>
        <end position="737"/>
    </location>
</feature>
<feature type="compositionally biased region" description="Polar residues" evidence="1">
    <location>
        <begin position="59"/>
        <end position="70"/>
    </location>
</feature>
<feature type="region of interest" description="Disordered" evidence="1">
    <location>
        <begin position="392"/>
        <end position="418"/>
    </location>
</feature>
<dbReference type="OrthoDB" id="5595379at2759"/>
<evidence type="ECO:0000313" key="3">
    <source>
        <dbReference type="EMBL" id="KAF2455818.1"/>
    </source>
</evidence>
<feature type="compositionally biased region" description="Low complexity" evidence="1">
    <location>
        <begin position="703"/>
        <end position="713"/>
    </location>
</feature>
<dbReference type="AlphaFoldDB" id="A0A6A6NW77"/>
<sequence>MEFNAVQQFRPPSSTFIQNPNRHAAQIMYSYGNVPVQQQPTSSVQQPQRQPQPVGTWAVGQSSSAYQSLPRSHVGSPSEGGYPTSQPMEASNGPTSVPTTAMTSHPAFNIVSEPSMQQHDYPQRPVIDTSGVWNQKGCEDLEFATIDPEMSDFRQGFIETDEDTPIIDLRQYPGLEPDMPQHHGIGPRRSSESSFSMSSTGALPEVSTYEDHSAQEAVSYPDSDTWSALQDTPSMTMSPLASPRHTHRDLVRGGSRSRNSPVPHNNVRSSPYSLESNRYKRWSTGMAPGPRSYDQFNNRFSPYGARLNPHHSLPPYALNSMANFQQHTHNILYSQPHHMQPGNPTLFSSGEQPYQLEVPRPLPSQGLFRLLQSNADRHSGCSSHFADLSDPPDLYASLKEEPSDPPESDMNPSDPDLVPHEQDLRFAGDLYTPRWVRGHGNKREGWCGLCKPGRWLVLKNSAFWYDKSFTHGVSAATGAAFQGPQDTRRTEGNLDVWEGLCGSCGEWIALVSSKKKGTTWFRHAYKCHTHPKVKDGPKRRRETGHQIRVRAASTASTPTMYPVSETGAGNPGMAADSCCGSAGAGAGFSGTSSGGGAIAALPPSTSTIPEGEAVLSAADASEQQRQQQQQQQQQQSAASSSLGLSHEQGGPQAHGQLQGQPQIQIETEATGSQGPYAQGPLPPPQQHQHQPHPHGQEHRQQDQQDQSQDQQFQHPAPTAQMRQMHQAQQLHHSQQMQRGDFSGLSTFASMI</sequence>
<evidence type="ECO:0000313" key="4">
    <source>
        <dbReference type="Proteomes" id="UP000799766"/>
    </source>
</evidence>
<gene>
    <name evidence="3" type="ORF">BDY21DRAFT_61485</name>
</gene>
<feature type="compositionally biased region" description="Polar residues" evidence="1">
    <location>
        <begin position="83"/>
        <end position="102"/>
    </location>
</feature>
<name>A0A6A6NW77_9PEZI</name>
<feature type="compositionally biased region" description="Polar residues" evidence="1">
    <location>
        <begin position="655"/>
        <end position="675"/>
    </location>
</feature>
<dbReference type="InterPro" id="IPR028012">
    <property type="entry name" value="Rua1_C"/>
</dbReference>
<evidence type="ECO:0000259" key="2">
    <source>
        <dbReference type="Pfam" id="PF14616"/>
    </source>
</evidence>
<dbReference type="PANTHER" id="PTHR28125">
    <property type="entry name" value="MEIOTIC EXPRESSION UP-REGULATED PROTEIN 26"/>
    <property type="match status" value="1"/>
</dbReference>
<feature type="region of interest" description="Disordered" evidence="1">
    <location>
        <begin position="174"/>
        <end position="272"/>
    </location>
</feature>
<feature type="domain" description="Transcription regulator Rua1 C-terminal" evidence="2">
    <location>
        <begin position="429"/>
        <end position="528"/>
    </location>
</feature>
<dbReference type="Proteomes" id="UP000799766">
    <property type="component" value="Unassembled WGS sequence"/>
</dbReference>
<reference evidence="3" key="1">
    <citation type="journal article" date="2020" name="Stud. Mycol.">
        <title>101 Dothideomycetes genomes: a test case for predicting lifestyles and emergence of pathogens.</title>
        <authorList>
            <person name="Haridas S."/>
            <person name="Albert R."/>
            <person name="Binder M."/>
            <person name="Bloem J."/>
            <person name="Labutti K."/>
            <person name="Salamov A."/>
            <person name="Andreopoulos B."/>
            <person name="Baker S."/>
            <person name="Barry K."/>
            <person name="Bills G."/>
            <person name="Bluhm B."/>
            <person name="Cannon C."/>
            <person name="Castanera R."/>
            <person name="Culley D."/>
            <person name="Daum C."/>
            <person name="Ezra D."/>
            <person name="Gonzalez J."/>
            <person name="Henrissat B."/>
            <person name="Kuo A."/>
            <person name="Liang C."/>
            <person name="Lipzen A."/>
            <person name="Lutzoni F."/>
            <person name="Magnuson J."/>
            <person name="Mondo S."/>
            <person name="Nolan M."/>
            <person name="Ohm R."/>
            <person name="Pangilinan J."/>
            <person name="Park H.-J."/>
            <person name="Ramirez L."/>
            <person name="Alfaro M."/>
            <person name="Sun H."/>
            <person name="Tritt A."/>
            <person name="Yoshinaga Y."/>
            <person name="Zwiers L.-H."/>
            <person name="Turgeon B."/>
            <person name="Goodwin S."/>
            <person name="Spatafora J."/>
            <person name="Crous P."/>
            <person name="Grigoriev I."/>
        </authorList>
    </citation>
    <scope>NUCLEOTIDE SEQUENCE</scope>
    <source>
        <strain evidence="3">ATCC 16933</strain>
    </source>
</reference>
<evidence type="ECO:0000256" key="1">
    <source>
        <dbReference type="SAM" id="MobiDB-lite"/>
    </source>
</evidence>
<organism evidence="3 4">
    <name type="scientific">Lineolata rhizophorae</name>
    <dbReference type="NCBI Taxonomy" id="578093"/>
    <lineage>
        <taxon>Eukaryota</taxon>
        <taxon>Fungi</taxon>
        <taxon>Dikarya</taxon>
        <taxon>Ascomycota</taxon>
        <taxon>Pezizomycotina</taxon>
        <taxon>Dothideomycetes</taxon>
        <taxon>Dothideomycetes incertae sedis</taxon>
        <taxon>Lineolatales</taxon>
        <taxon>Lineolataceae</taxon>
        <taxon>Lineolata</taxon>
    </lineage>
</organism>
<dbReference type="PANTHER" id="PTHR28125:SF3">
    <property type="entry name" value="TRANSCRIPTION REGULATOR RUA1 C-TERMINAL DOMAIN-CONTAINING PROTEIN"/>
    <property type="match status" value="1"/>
</dbReference>
<protein>
    <recommendedName>
        <fullName evidence="2">Transcription regulator Rua1 C-terminal domain-containing protein</fullName>
    </recommendedName>
</protein>
<feature type="compositionally biased region" description="Low complexity" evidence="1">
    <location>
        <begin position="36"/>
        <end position="54"/>
    </location>
</feature>